<evidence type="ECO:0000313" key="1">
    <source>
        <dbReference type="EMBL" id="KAK5795056.1"/>
    </source>
</evidence>
<proteinExistence type="predicted"/>
<evidence type="ECO:0000313" key="2">
    <source>
        <dbReference type="Proteomes" id="UP001358586"/>
    </source>
</evidence>
<dbReference type="Proteomes" id="UP001358586">
    <property type="component" value="Chromosome 10"/>
</dbReference>
<dbReference type="EMBL" id="JARKNE010000010">
    <property type="protein sequence ID" value="KAK5795056.1"/>
    <property type="molecule type" value="Genomic_DNA"/>
</dbReference>
<protein>
    <submittedName>
        <fullName evidence="1">Uncharacterized protein</fullName>
    </submittedName>
</protein>
<accession>A0ABR0NJ74</accession>
<name>A0ABR0NJ74_GOSAR</name>
<keyword evidence="2" id="KW-1185">Reference proteome</keyword>
<organism evidence="1 2">
    <name type="scientific">Gossypium arboreum</name>
    <name type="common">Tree cotton</name>
    <name type="synonym">Gossypium nanking</name>
    <dbReference type="NCBI Taxonomy" id="29729"/>
    <lineage>
        <taxon>Eukaryota</taxon>
        <taxon>Viridiplantae</taxon>
        <taxon>Streptophyta</taxon>
        <taxon>Embryophyta</taxon>
        <taxon>Tracheophyta</taxon>
        <taxon>Spermatophyta</taxon>
        <taxon>Magnoliopsida</taxon>
        <taxon>eudicotyledons</taxon>
        <taxon>Gunneridae</taxon>
        <taxon>Pentapetalae</taxon>
        <taxon>rosids</taxon>
        <taxon>malvids</taxon>
        <taxon>Malvales</taxon>
        <taxon>Malvaceae</taxon>
        <taxon>Malvoideae</taxon>
        <taxon>Gossypium</taxon>
    </lineage>
</organism>
<reference evidence="1 2" key="1">
    <citation type="submission" date="2023-03" db="EMBL/GenBank/DDBJ databases">
        <title>WGS of Gossypium arboreum.</title>
        <authorList>
            <person name="Yu D."/>
        </authorList>
    </citation>
    <scope>NUCLEOTIDE SEQUENCE [LARGE SCALE GENOMIC DNA]</scope>
    <source>
        <tissue evidence="1">Leaf</tissue>
    </source>
</reference>
<sequence>MNKPVTNLEIDFEKAIYLGEFKAEENAKDYVSSLDLLRMVEQEDKQILPHQESVEIVNLGNEEKKQEVKIRTSISDNTKHDLIALLHEYKDTFVWSYQDMPGLDEDVVIHKLPLKPECKPIQQKIR</sequence>
<comment type="caution">
    <text evidence="1">The sequence shown here is derived from an EMBL/GenBank/DDBJ whole genome shotgun (WGS) entry which is preliminary data.</text>
</comment>
<gene>
    <name evidence="1" type="ORF">PVK06_036311</name>
</gene>